<comment type="caution">
    <text evidence="12">The sequence shown here is derived from an EMBL/GenBank/DDBJ whole genome shotgun (WGS) entry which is preliminary data.</text>
</comment>
<evidence type="ECO:0000259" key="11">
    <source>
        <dbReference type="Pfam" id="PF24878"/>
    </source>
</evidence>
<reference evidence="12 13" key="1">
    <citation type="journal article" date="2013" name="ISME J.">
        <title>Metabolic model for the filamentous 'Candidatus Microthrix parvicella' based on genomic and metagenomic analyses.</title>
        <authorList>
            <person name="Jon McIlroy S."/>
            <person name="Kristiansen R."/>
            <person name="Albertsen M."/>
            <person name="Michael Karst S."/>
            <person name="Rossetti S."/>
            <person name="Lund Nielsen J."/>
            <person name="Tandoi V."/>
            <person name="James Seviour R."/>
            <person name="Nielsen P.H."/>
        </authorList>
    </citation>
    <scope>NUCLEOTIDE SEQUENCE [LARGE SCALE GENOMIC DNA]</scope>
    <source>
        <strain evidence="12 13">RN1</strain>
    </source>
</reference>
<dbReference type="InterPro" id="IPR056785">
    <property type="entry name" value="YkcA/B-like_C"/>
</dbReference>
<feature type="transmembrane region" description="Helical" evidence="9">
    <location>
        <begin position="343"/>
        <end position="360"/>
    </location>
</feature>
<feature type="transmembrane region" description="Helical" evidence="9">
    <location>
        <begin position="254"/>
        <end position="275"/>
    </location>
</feature>
<keyword evidence="4" id="KW-0808">Transferase</keyword>
<dbReference type="RefSeq" id="WP_012227902.1">
    <property type="nucleotide sequence ID" value="NZ_HG422565.1"/>
</dbReference>
<evidence type="ECO:0000259" key="10">
    <source>
        <dbReference type="Pfam" id="PF13231"/>
    </source>
</evidence>
<feature type="region of interest" description="Disordered" evidence="8">
    <location>
        <begin position="1"/>
        <end position="49"/>
    </location>
</feature>
<feature type="transmembrane region" description="Helical" evidence="9">
    <location>
        <begin position="455"/>
        <end position="473"/>
    </location>
</feature>
<feature type="transmembrane region" description="Helical" evidence="9">
    <location>
        <begin position="209"/>
        <end position="242"/>
    </location>
</feature>
<feature type="domain" description="Glycosyltransferase RgtA/B/C/D-like" evidence="10">
    <location>
        <begin position="110"/>
        <end position="265"/>
    </location>
</feature>
<dbReference type="InterPro" id="IPR038731">
    <property type="entry name" value="RgtA/B/C-like"/>
</dbReference>
<feature type="compositionally biased region" description="Basic and acidic residues" evidence="8">
    <location>
        <begin position="38"/>
        <end position="49"/>
    </location>
</feature>
<dbReference type="GO" id="GO:0009103">
    <property type="term" value="P:lipopolysaccharide biosynthetic process"/>
    <property type="evidence" value="ECO:0007669"/>
    <property type="project" value="UniProtKB-ARBA"/>
</dbReference>
<keyword evidence="7 9" id="KW-0472">Membrane</keyword>
<feature type="compositionally biased region" description="Gly residues" evidence="8">
    <location>
        <begin position="569"/>
        <end position="580"/>
    </location>
</feature>
<dbReference type="InterPro" id="IPR050297">
    <property type="entry name" value="LipidA_mod_glycosyltrf_83"/>
</dbReference>
<evidence type="ECO:0000313" key="12">
    <source>
        <dbReference type="EMBL" id="CCM64190.1"/>
    </source>
</evidence>
<evidence type="ECO:0000256" key="1">
    <source>
        <dbReference type="ARBA" id="ARBA00004651"/>
    </source>
</evidence>
<feature type="transmembrane region" description="Helical" evidence="9">
    <location>
        <begin position="480"/>
        <end position="499"/>
    </location>
</feature>
<dbReference type="GO" id="GO:0005886">
    <property type="term" value="C:plasma membrane"/>
    <property type="evidence" value="ECO:0007669"/>
    <property type="project" value="UniProtKB-SubCell"/>
</dbReference>
<dbReference type="eggNOG" id="COG1807">
    <property type="taxonomic scope" value="Bacteria"/>
</dbReference>
<dbReference type="GO" id="GO:0016763">
    <property type="term" value="F:pentosyltransferase activity"/>
    <property type="evidence" value="ECO:0007669"/>
    <property type="project" value="TreeGrafter"/>
</dbReference>
<feature type="region of interest" description="Disordered" evidence="8">
    <location>
        <begin position="523"/>
        <end position="590"/>
    </location>
</feature>
<dbReference type="EMBL" id="CANL01000029">
    <property type="protein sequence ID" value="CCM64190.1"/>
    <property type="molecule type" value="Genomic_DNA"/>
</dbReference>
<feature type="transmembrane region" description="Helical" evidence="9">
    <location>
        <begin position="159"/>
        <end position="180"/>
    </location>
</feature>
<name>R4Z0J1_9ACTN</name>
<accession>R4Z0J1</accession>
<evidence type="ECO:0000256" key="8">
    <source>
        <dbReference type="SAM" id="MobiDB-lite"/>
    </source>
</evidence>
<keyword evidence="5 9" id="KW-0812">Transmembrane</keyword>
<feature type="transmembrane region" description="Helical" evidence="9">
    <location>
        <begin position="372"/>
        <end position="392"/>
    </location>
</feature>
<protein>
    <submittedName>
        <fullName evidence="12">Uncharacterized protein</fullName>
    </submittedName>
</protein>
<evidence type="ECO:0000256" key="3">
    <source>
        <dbReference type="ARBA" id="ARBA00022676"/>
    </source>
</evidence>
<keyword evidence="2" id="KW-1003">Cell membrane</keyword>
<keyword evidence="13" id="KW-1185">Reference proteome</keyword>
<dbReference type="AlphaFoldDB" id="R4Z0J1"/>
<dbReference type="GO" id="GO:0010041">
    <property type="term" value="P:response to iron(III) ion"/>
    <property type="evidence" value="ECO:0007669"/>
    <property type="project" value="TreeGrafter"/>
</dbReference>
<comment type="subcellular location">
    <subcellularLocation>
        <location evidence="1">Cell membrane</location>
        <topology evidence="1">Multi-pass membrane protein</topology>
    </subcellularLocation>
</comment>
<keyword evidence="3" id="KW-0328">Glycosyltransferase</keyword>
<evidence type="ECO:0000256" key="7">
    <source>
        <dbReference type="ARBA" id="ARBA00023136"/>
    </source>
</evidence>
<feature type="transmembrane region" description="Helical" evidence="9">
    <location>
        <begin position="431"/>
        <end position="449"/>
    </location>
</feature>
<feature type="transmembrane region" description="Helical" evidence="9">
    <location>
        <begin position="398"/>
        <end position="419"/>
    </location>
</feature>
<evidence type="ECO:0000313" key="13">
    <source>
        <dbReference type="Proteomes" id="UP000018291"/>
    </source>
</evidence>
<feature type="transmembrane region" description="Helical" evidence="9">
    <location>
        <begin position="131"/>
        <end position="152"/>
    </location>
</feature>
<dbReference type="PANTHER" id="PTHR33908">
    <property type="entry name" value="MANNOSYLTRANSFERASE YKCB-RELATED"/>
    <property type="match status" value="1"/>
</dbReference>
<evidence type="ECO:0000256" key="5">
    <source>
        <dbReference type="ARBA" id="ARBA00022692"/>
    </source>
</evidence>
<dbReference type="Pfam" id="PF13231">
    <property type="entry name" value="PMT_2"/>
    <property type="match status" value="1"/>
</dbReference>
<feature type="domain" description="Putative mannosyltransferase YkcA/B-like C-terminal" evidence="11">
    <location>
        <begin position="620"/>
        <end position="713"/>
    </location>
</feature>
<proteinExistence type="predicted"/>
<dbReference type="OrthoDB" id="5241882at2"/>
<dbReference type="Proteomes" id="UP000018291">
    <property type="component" value="Unassembled WGS sequence"/>
</dbReference>
<dbReference type="Pfam" id="PF24878">
    <property type="entry name" value="YkcB_C"/>
    <property type="match status" value="1"/>
</dbReference>
<dbReference type="STRING" id="1229780.BN381_350050"/>
<sequence length="729" mass="74818">MTIDVSEARPPTEIAAPTEAGPPTKAAPPAEAGPPTKETQRPDVSHAKPQRWERPALGALLVATAVLYMWGLGQAGWANSFYSAASQAGSASWKAWFFGASDAAGSITVDKPPASLWLTGLSVRAFGLNSWSLLVPQALMGMGTVALVWATVRRWASAHAALLAGLVMATTPVATLMFRFNNPDALLTLLLVASAYTTLRGIEDGRRRWVIATGVMLGFAFLTKQLQMMLVVPVFGGAWLIAAPKRFGRRLLDLLIGGAAMVMSAGWWIAIVQLWPTNSRPYIGGSQTNSILELTLGYNGLGRLTGNETGSVGGGGPGGGAGGSMWGATGFSRLLDGAAGGQIAWLIPAACVGLVAGLWLTRSAKRTDVRRAALLVWGGWLVVTFLTFSFMAGIFHDYYTVALAPAIAVLIGLGVQLLWDVRHSLTARITLALTIAGSAGWAIVLLRRAPGWNSWLIPVIGALGLGSAIVIMLPTVPRRVLVGAGAAGAIAVLAGPLAWSIETAAHPRTGSIVTAGPNVQGSQFRFPGGAAGRGSPPPGQGAAPDGRAGLPPGGPGARPGGQAAPPPGGQGALPGAGGRPGRTNGATGKLPAGFPGGISLRGLGGAGGLLDSAKVSAEVAAVLLENADHYTWVAAGVGSNRAAGFQLATERPVMPIGGFNGSDPSPTLAQFQRYVTNGDIHWFISGGGRVGGFNNQQGGSEESSAIASWVTTHFEPTTIDGVTLYNLNP</sequence>
<feature type="transmembrane region" description="Helical" evidence="9">
    <location>
        <begin position="56"/>
        <end position="73"/>
    </location>
</feature>
<evidence type="ECO:0000256" key="4">
    <source>
        <dbReference type="ARBA" id="ARBA00022679"/>
    </source>
</evidence>
<evidence type="ECO:0000256" key="2">
    <source>
        <dbReference type="ARBA" id="ARBA00022475"/>
    </source>
</evidence>
<organism evidence="12 13">
    <name type="scientific">Candidatus Neomicrothrix parvicella RN1</name>
    <dbReference type="NCBI Taxonomy" id="1229780"/>
    <lineage>
        <taxon>Bacteria</taxon>
        <taxon>Bacillati</taxon>
        <taxon>Actinomycetota</taxon>
        <taxon>Acidimicrobiia</taxon>
        <taxon>Acidimicrobiales</taxon>
        <taxon>Microthrixaceae</taxon>
        <taxon>Candidatus Neomicrothrix</taxon>
    </lineage>
</organism>
<gene>
    <name evidence="12" type="ORF">BN381_350050</name>
</gene>
<dbReference type="PANTHER" id="PTHR33908:SF3">
    <property type="entry name" value="UNDECAPRENYL PHOSPHATE-ALPHA-4-AMINO-4-DEOXY-L-ARABINOSE ARABINOSYL TRANSFERASE"/>
    <property type="match status" value="1"/>
</dbReference>
<evidence type="ECO:0000256" key="9">
    <source>
        <dbReference type="SAM" id="Phobius"/>
    </source>
</evidence>
<feature type="compositionally biased region" description="Low complexity" evidence="8">
    <location>
        <begin position="540"/>
        <end position="550"/>
    </location>
</feature>
<evidence type="ECO:0000256" key="6">
    <source>
        <dbReference type="ARBA" id="ARBA00022989"/>
    </source>
</evidence>
<keyword evidence="6 9" id="KW-1133">Transmembrane helix</keyword>
<dbReference type="HOGENOM" id="CLU_007261_1_0_11"/>